<feature type="transmembrane region" description="Helical" evidence="8">
    <location>
        <begin position="84"/>
        <end position="105"/>
    </location>
</feature>
<dbReference type="InterPro" id="IPR038731">
    <property type="entry name" value="RgtA/B/C-like"/>
</dbReference>
<dbReference type="Pfam" id="PF13231">
    <property type="entry name" value="PMT_2"/>
    <property type="match status" value="1"/>
</dbReference>
<dbReference type="EMBL" id="MHMY01000023">
    <property type="protein sequence ID" value="OGZ34923.1"/>
    <property type="molecule type" value="Genomic_DNA"/>
</dbReference>
<evidence type="ECO:0000256" key="7">
    <source>
        <dbReference type="ARBA" id="ARBA00023136"/>
    </source>
</evidence>
<evidence type="ECO:0000256" key="6">
    <source>
        <dbReference type="ARBA" id="ARBA00022989"/>
    </source>
</evidence>
<organism evidence="10 11">
    <name type="scientific">Candidatus Portnoybacteria bacterium RIFCSPHIGHO2_01_FULL_40_12b</name>
    <dbReference type="NCBI Taxonomy" id="1801994"/>
    <lineage>
        <taxon>Bacteria</taxon>
        <taxon>Candidatus Portnoyibacteriota</taxon>
    </lineage>
</organism>
<keyword evidence="5 8" id="KW-0812">Transmembrane</keyword>
<keyword evidence="2" id="KW-1003">Cell membrane</keyword>
<keyword evidence="4" id="KW-0808">Transferase</keyword>
<evidence type="ECO:0000256" key="4">
    <source>
        <dbReference type="ARBA" id="ARBA00022679"/>
    </source>
</evidence>
<gene>
    <name evidence="10" type="ORF">A2815_00910</name>
</gene>
<feature type="transmembrane region" description="Helical" evidence="8">
    <location>
        <begin position="298"/>
        <end position="314"/>
    </location>
</feature>
<feature type="transmembrane region" description="Helical" evidence="8">
    <location>
        <begin position="351"/>
        <end position="370"/>
    </location>
</feature>
<dbReference type="PANTHER" id="PTHR33908:SF3">
    <property type="entry name" value="UNDECAPRENYL PHOSPHATE-ALPHA-4-AMINO-4-DEOXY-L-ARABINOSE ARABINOSYL TRANSFERASE"/>
    <property type="match status" value="1"/>
</dbReference>
<sequence length="496" mass="57421">MKIKNRQTVILIFLILILASFFRLWRIDSVPPGLYSDEAMNGNNALATLETGQFKVFYPENNGREGLFINIIAFSIKIFGNQAWAIRLPSVLFGILTVLGIFFLTKILFQNERVALFTSFFLAASFWHINFSRISFRAIMAPAFLVWSLYLLWRIIKKTERQKLKPETNFMFRSSILAVFSGFIYGLGFHSYIAYRITPLLILAALLAFFFKAPAYLRKKILLPIFLFLIFAFIAFLPLGFYFLENPQDFFGRTSQISIFESSRTILNLFKNTFITSQMFVFLGDFNWRHNYAGAPQLWLPVALLFLLGIFKSFKKLFSKISQFRFENLILLLWFFLLLLPVIVSNEGLPHSLRAILVAPAAMIFAGLGLEEIIKKIPGKKTTVLFIVVFFILIAGQSYNRYFREWAKNPNVSLAFNENLSRVADELNDAPENIPKYIIMKNTEIFDYRGTPMSAQPIMFLTKTFLPQWQKEKNFFYLPQKEAVNLPSGAKIIWIE</sequence>
<proteinExistence type="predicted"/>
<feature type="transmembrane region" description="Helical" evidence="8">
    <location>
        <begin position="168"/>
        <end position="187"/>
    </location>
</feature>
<feature type="transmembrane region" description="Helical" evidence="8">
    <location>
        <begin position="7"/>
        <end position="25"/>
    </location>
</feature>
<evidence type="ECO:0000256" key="1">
    <source>
        <dbReference type="ARBA" id="ARBA00004651"/>
    </source>
</evidence>
<feature type="domain" description="Glycosyltransferase RgtA/B/C/D-like" evidence="9">
    <location>
        <begin position="71"/>
        <end position="238"/>
    </location>
</feature>
<accession>A0A1G2FA88</accession>
<dbReference type="PANTHER" id="PTHR33908">
    <property type="entry name" value="MANNOSYLTRANSFERASE YKCB-RELATED"/>
    <property type="match status" value="1"/>
</dbReference>
<dbReference type="GO" id="GO:0016763">
    <property type="term" value="F:pentosyltransferase activity"/>
    <property type="evidence" value="ECO:0007669"/>
    <property type="project" value="TreeGrafter"/>
</dbReference>
<keyword evidence="6 8" id="KW-1133">Transmembrane helix</keyword>
<feature type="transmembrane region" description="Helical" evidence="8">
    <location>
        <begin position="326"/>
        <end position="345"/>
    </location>
</feature>
<keyword evidence="7 8" id="KW-0472">Membrane</keyword>
<evidence type="ECO:0000256" key="5">
    <source>
        <dbReference type="ARBA" id="ARBA00022692"/>
    </source>
</evidence>
<dbReference type="Proteomes" id="UP000176974">
    <property type="component" value="Unassembled WGS sequence"/>
</dbReference>
<dbReference type="AlphaFoldDB" id="A0A1G2FA88"/>
<evidence type="ECO:0000256" key="8">
    <source>
        <dbReference type="SAM" id="Phobius"/>
    </source>
</evidence>
<dbReference type="InterPro" id="IPR050297">
    <property type="entry name" value="LipidA_mod_glycosyltrf_83"/>
</dbReference>
<protein>
    <recommendedName>
        <fullName evidence="9">Glycosyltransferase RgtA/B/C/D-like domain-containing protein</fullName>
    </recommendedName>
</protein>
<evidence type="ECO:0000259" key="9">
    <source>
        <dbReference type="Pfam" id="PF13231"/>
    </source>
</evidence>
<comment type="subcellular location">
    <subcellularLocation>
        <location evidence="1">Cell membrane</location>
        <topology evidence="1">Multi-pass membrane protein</topology>
    </subcellularLocation>
</comment>
<name>A0A1G2FA88_9BACT</name>
<comment type="caution">
    <text evidence="10">The sequence shown here is derived from an EMBL/GenBank/DDBJ whole genome shotgun (WGS) entry which is preliminary data.</text>
</comment>
<evidence type="ECO:0000313" key="11">
    <source>
        <dbReference type="Proteomes" id="UP000176974"/>
    </source>
</evidence>
<feature type="transmembrane region" description="Helical" evidence="8">
    <location>
        <begin position="193"/>
        <end position="211"/>
    </location>
</feature>
<dbReference type="GO" id="GO:0009103">
    <property type="term" value="P:lipopolysaccharide biosynthetic process"/>
    <property type="evidence" value="ECO:0007669"/>
    <property type="project" value="UniProtKB-ARBA"/>
</dbReference>
<feature type="transmembrane region" description="Helical" evidence="8">
    <location>
        <begin position="136"/>
        <end position="156"/>
    </location>
</feature>
<dbReference type="GO" id="GO:0005886">
    <property type="term" value="C:plasma membrane"/>
    <property type="evidence" value="ECO:0007669"/>
    <property type="project" value="UniProtKB-SubCell"/>
</dbReference>
<reference evidence="10 11" key="1">
    <citation type="journal article" date="2016" name="Nat. Commun.">
        <title>Thousands of microbial genomes shed light on interconnected biogeochemical processes in an aquifer system.</title>
        <authorList>
            <person name="Anantharaman K."/>
            <person name="Brown C.T."/>
            <person name="Hug L.A."/>
            <person name="Sharon I."/>
            <person name="Castelle C.J."/>
            <person name="Probst A.J."/>
            <person name="Thomas B.C."/>
            <person name="Singh A."/>
            <person name="Wilkins M.J."/>
            <person name="Karaoz U."/>
            <person name="Brodie E.L."/>
            <person name="Williams K.H."/>
            <person name="Hubbard S.S."/>
            <person name="Banfield J.F."/>
        </authorList>
    </citation>
    <scope>NUCLEOTIDE SEQUENCE [LARGE SCALE GENOMIC DNA]</scope>
</reference>
<feature type="transmembrane region" description="Helical" evidence="8">
    <location>
        <begin position="223"/>
        <end position="244"/>
    </location>
</feature>
<evidence type="ECO:0000256" key="3">
    <source>
        <dbReference type="ARBA" id="ARBA00022676"/>
    </source>
</evidence>
<evidence type="ECO:0000313" key="10">
    <source>
        <dbReference type="EMBL" id="OGZ34923.1"/>
    </source>
</evidence>
<evidence type="ECO:0000256" key="2">
    <source>
        <dbReference type="ARBA" id="ARBA00022475"/>
    </source>
</evidence>
<feature type="transmembrane region" description="Helical" evidence="8">
    <location>
        <begin position="382"/>
        <end position="399"/>
    </location>
</feature>
<keyword evidence="3" id="KW-0328">Glycosyltransferase</keyword>
<feature type="transmembrane region" description="Helical" evidence="8">
    <location>
        <begin position="114"/>
        <end position="130"/>
    </location>
</feature>
<dbReference type="GO" id="GO:0010041">
    <property type="term" value="P:response to iron(III) ion"/>
    <property type="evidence" value="ECO:0007669"/>
    <property type="project" value="TreeGrafter"/>
</dbReference>